<feature type="transmembrane region" description="Helical" evidence="7">
    <location>
        <begin position="111"/>
        <end position="128"/>
    </location>
</feature>
<evidence type="ECO:0000313" key="8">
    <source>
        <dbReference type="EMBL" id="BCS98724.1"/>
    </source>
</evidence>
<keyword evidence="5 7" id="KW-1133">Transmembrane helix</keyword>
<feature type="transmembrane region" description="Helical" evidence="7">
    <location>
        <begin position="63"/>
        <end position="82"/>
    </location>
</feature>
<dbReference type="Proteomes" id="UP001320148">
    <property type="component" value="Chromosome"/>
</dbReference>
<dbReference type="InterPro" id="IPR006726">
    <property type="entry name" value="PHBA_efflux_AaeB/fusaric-R"/>
</dbReference>
<dbReference type="EMBL" id="AP024488">
    <property type="protein sequence ID" value="BCS98724.1"/>
    <property type="molecule type" value="Genomic_DNA"/>
</dbReference>
<organism evidence="8 9">
    <name type="scientific">Desulfoluna limicola</name>
    <dbReference type="NCBI Taxonomy" id="2810562"/>
    <lineage>
        <taxon>Bacteria</taxon>
        <taxon>Pseudomonadati</taxon>
        <taxon>Thermodesulfobacteriota</taxon>
        <taxon>Desulfobacteria</taxon>
        <taxon>Desulfobacterales</taxon>
        <taxon>Desulfolunaceae</taxon>
        <taxon>Desulfoluna</taxon>
    </lineage>
</organism>
<accession>A0ABM7PMH6</accession>
<evidence type="ECO:0000256" key="3">
    <source>
        <dbReference type="ARBA" id="ARBA00022475"/>
    </source>
</evidence>
<reference evidence="8 9" key="1">
    <citation type="submission" date="2021-02" db="EMBL/GenBank/DDBJ databases">
        <title>Complete genome of Desulfoluna sp. strain ASN36.</title>
        <authorList>
            <person name="Takahashi A."/>
            <person name="Kojima H."/>
            <person name="Fukui M."/>
        </authorList>
    </citation>
    <scope>NUCLEOTIDE SEQUENCE [LARGE SCALE GENOMIC DNA]</scope>
    <source>
        <strain evidence="8 9">ASN36</strain>
    </source>
</reference>
<keyword evidence="9" id="KW-1185">Reference proteome</keyword>
<protein>
    <submittedName>
        <fullName evidence="8">FUSC family protein</fullName>
    </submittedName>
</protein>
<proteinExistence type="predicted"/>
<evidence type="ECO:0000256" key="1">
    <source>
        <dbReference type="ARBA" id="ARBA00004651"/>
    </source>
</evidence>
<name>A0ABM7PMH6_9BACT</name>
<evidence type="ECO:0000256" key="4">
    <source>
        <dbReference type="ARBA" id="ARBA00022692"/>
    </source>
</evidence>
<dbReference type="Pfam" id="PF04632">
    <property type="entry name" value="FUSC"/>
    <property type="match status" value="1"/>
</dbReference>
<evidence type="ECO:0000256" key="6">
    <source>
        <dbReference type="ARBA" id="ARBA00023136"/>
    </source>
</evidence>
<keyword evidence="4 7" id="KW-0812">Transmembrane</keyword>
<evidence type="ECO:0000256" key="2">
    <source>
        <dbReference type="ARBA" id="ARBA00022448"/>
    </source>
</evidence>
<evidence type="ECO:0000256" key="5">
    <source>
        <dbReference type="ARBA" id="ARBA00022989"/>
    </source>
</evidence>
<keyword evidence="2" id="KW-0813">Transport</keyword>
<feature type="transmembrane region" description="Helical" evidence="7">
    <location>
        <begin position="39"/>
        <end position="56"/>
    </location>
</feature>
<evidence type="ECO:0000313" key="9">
    <source>
        <dbReference type="Proteomes" id="UP001320148"/>
    </source>
</evidence>
<dbReference type="RefSeq" id="WP_236890102.1">
    <property type="nucleotide sequence ID" value="NZ_AP024488.1"/>
</dbReference>
<comment type="subcellular location">
    <subcellularLocation>
        <location evidence="1">Cell membrane</location>
        <topology evidence="1">Multi-pass membrane protein</topology>
    </subcellularLocation>
</comment>
<evidence type="ECO:0000256" key="7">
    <source>
        <dbReference type="SAM" id="Phobius"/>
    </source>
</evidence>
<sequence>MNRKTLADKIPAAHLRHGIKTGLASLLSYEASRALGLPYGFWAVISTVIVMQVYVADSVKMCLYRFFGTAMGAAIGIFAIWAFPPGDLWNDAAIVLTLGFCGFMTRYSPRYRMAAITVSVVFVGSFGTPTDERILYALWRVLEITVGVGTAFLVSVLVFPERLEKHLNERLCSQKSQAADLCRELTASFVHGEISPPFEAMQELSSQIRKNRESLSGITHHELLFARRDRGDTLESMIAGLERTCGHLAVMAHALEKEALLKERFHMEKELLDLADGCASALEQMRDTTGPVDRQNLHDALTACDARLLELRKEGATFRFDLDMLAGFYEFYSALKALAQDLMHINADPVEMADSPEGQVV</sequence>
<keyword evidence="6 7" id="KW-0472">Membrane</keyword>
<dbReference type="PANTHER" id="PTHR30509:SF9">
    <property type="entry name" value="MULTIDRUG RESISTANCE PROTEIN MDTO"/>
    <property type="match status" value="1"/>
</dbReference>
<gene>
    <name evidence="8" type="ORF">DSLASN_43560</name>
</gene>
<feature type="transmembrane region" description="Helical" evidence="7">
    <location>
        <begin position="134"/>
        <end position="159"/>
    </location>
</feature>
<dbReference type="PANTHER" id="PTHR30509">
    <property type="entry name" value="P-HYDROXYBENZOIC ACID EFFLUX PUMP SUBUNIT-RELATED"/>
    <property type="match status" value="1"/>
</dbReference>
<keyword evidence="3" id="KW-1003">Cell membrane</keyword>